<reference evidence="2" key="2">
    <citation type="submission" date="2020-06" db="EMBL/GenBank/DDBJ databases">
        <title>Helianthus annuus Genome sequencing and assembly Release 2.</title>
        <authorList>
            <person name="Gouzy J."/>
            <person name="Langlade N."/>
            <person name="Munos S."/>
        </authorList>
    </citation>
    <scope>NUCLEOTIDE SEQUENCE</scope>
    <source>
        <tissue evidence="2">Leaves</tissue>
    </source>
</reference>
<feature type="compositionally biased region" description="Basic and acidic residues" evidence="1">
    <location>
        <begin position="68"/>
        <end position="77"/>
    </location>
</feature>
<reference evidence="2" key="1">
    <citation type="journal article" date="2017" name="Nature">
        <title>The sunflower genome provides insights into oil metabolism, flowering and Asterid evolution.</title>
        <authorList>
            <person name="Badouin H."/>
            <person name="Gouzy J."/>
            <person name="Grassa C.J."/>
            <person name="Murat F."/>
            <person name="Staton S.E."/>
            <person name="Cottret L."/>
            <person name="Lelandais-Briere C."/>
            <person name="Owens G.L."/>
            <person name="Carrere S."/>
            <person name="Mayjonade B."/>
            <person name="Legrand L."/>
            <person name="Gill N."/>
            <person name="Kane N.C."/>
            <person name="Bowers J.E."/>
            <person name="Hubner S."/>
            <person name="Bellec A."/>
            <person name="Berard A."/>
            <person name="Berges H."/>
            <person name="Blanchet N."/>
            <person name="Boniface M.C."/>
            <person name="Brunel D."/>
            <person name="Catrice O."/>
            <person name="Chaidir N."/>
            <person name="Claudel C."/>
            <person name="Donnadieu C."/>
            <person name="Faraut T."/>
            <person name="Fievet G."/>
            <person name="Helmstetter N."/>
            <person name="King M."/>
            <person name="Knapp S.J."/>
            <person name="Lai Z."/>
            <person name="Le Paslier M.C."/>
            <person name="Lippi Y."/>
            <person name="Lorenzon L."/>
            <person name="Mandel J.R."/>
            <person name="Marage G."/>
            <person name="Marchand G."/>
            <person name="Marquand E."/>
            <person name="Bret-Mestries E."/>
            <person name="Morien E."/>
            <person name="Nambeesan S."/>
            <person name="Nguyen T."/>
            <person name="Pegot-Espagnet P."/>
            <person name="Pouilly N."/>
            <person name="Raftis F."/>
            <person name="Sallet E."/>
            <person name="Schiex T."/>
            <person name="Thomas J."/>
            <person name="Vandecasteele C."/>
            <person name="Vares D."/>
            <person name="Vear F."/>
            <person name="Vautrin S."/>
            <person name="Crespi M."/>
            <person name="Mangin B."/>
            <person name="Burke J.M."/>
            <person name="Salse J."/>
            <person name="Munos S."/>
            <person name="Vincourt P."/>
            <person name="Rieseberg L.H."/>
            <person name="Langlade N.B."/>
        </authorList>
    </citation>
    <scope>NUCLEOTIDE SEQUENCE</scope>
    <source>
        <tissue evidence="2">Leaves</tissue>
    </source>
</reference>
<evidence type="ECO:0000313" key="3">
    <source>
        <dbReference type="Proteomes" id="UP000215914"/>
    </source>
</evidence>
<name>A0A9K3NEA5_HELAN</name>
<accession>A0A9K3NEA5</accession>
<dbReference type="EMBL" id="MNCJ02000323">
    <property type="protein sequence ID" value="KAF5796223.1"/>
    <property type="molecule type" value="Genomic_DNA"/>
</dbReference>
<feature type="compositionally biased region" description="Acidic residues" evidence="1">
    <location>
        <begin position="97"/>
        <end position="113"/>
    </location>
</feature>
<dbReference type="AlphaFoldDB" id="A0A9K3NEA5"/>
<proteinExistence type="predicted"/>
<feature type="compositionally biased region" description="Basic and acidic residues" evidence="1">
    <location>
        <begin position="84"/>
        <end position="96"/>
    </location>
</feature>
<protein>
    <submittedName>
        <fullName evidence="2">Uncharacterized protein</fullName>
    </submittedName>
</protein>
<organism evidence="2 3">
    <name type="scientific">Helianthus annuus</name>
    <name type="common">Common sunflower</name>
    <dbReference type="NCBI Taxonomy" id="4232"/>
    <lineage>
        <taxon>Eukaryota</taxon>
        <taxon>Viridiplantae</taxon>
        <taxon>Streptophyta</taxon>
        <taxon>Embryophyta</taxon>
        <taxon>Tracheophyta</taxon>
        <taxon>Spermatophyta</taxon>
        <taxon>Magnoliopsida</taxon>
        <taxon>eudicotyledons</taxon>
        <taxon>Gunneridae</taxon>
        <taxon>Pentapetalae</taxon>
        <taxon>asterids</taxon>
        <taxon>campanulids</taxon>
        <taxon>Asterales</taxon>
        <taxon>Asteraceae</taxon>
        <taxon>Asteroideae</taxon>
        <taxon>Heliantheae alliance</taxon>
        <taxon>Heliantheae</taxon>
        <taxon>Helianthus</taxon>
    </lineage>
</organism>
<gene>
    <name evidence="2" type="ORF">HanXRQr2_Chr08g0348951</name>
</gene>
<sequence>MYTRFLQMIMNVQHPNLPKADDDILKIEPMILQSLRIFKSLAAKRYTESNPPRKLIGALGKPNYIAPEDDKWRHNDSQSDNEEPELKKKMIEKFGPEEPDSSDSDSDDDEGGDGGDAGVGAVSASGAGGSSAGAAGGTLASGDEEDSESDDNPPWPGYEVYYDERGVKRIRRIRQENDPEYVPSDTEAESLKIKKMFVQRKKKARKYISTSSTQ</sequence>
<feature type="compositionally biased region" description="Acidic residues" evidence="1">
    <location>
        <begin position="142"/>
        <end position="151"/>
    </location>
</feature>
<dbReference type="Gramene" id="mRNA:HanXRQr2_Chr08g0348951">
    <property type="protein sequence ID" value="CDS:HanXRQr2_Chr08g0348951.1"/>
    <property type="gene ID" value="HanXRQr2_Chr08g0348951"/>
</dbReference>
<feature type="region of interest" description="Disordered" evidence="1">
    <location>
        <begin position="49"/>
        <end position="160"/>
    </location>
</feature>
<evidence type="ECO:0000256" key="1">
    <source>
        <dbReference type="SAM" id="MobiDB-lite"/>
    </source>
</evidence>
<keyword evidence="3" id="KW-1185">Reference proteome</keyword>
<dbReference type="Proteomes" id="UP000215914">
    <property type="component" value="Unassembled WGS sequence"/>
</dbReference>
<evidence type="ECO:0000313" key="2">
    <source>
        <dbReference type="EMBL" id="KAF5796223.1"/>
    </source>
</evidence>
<feature type="compositionally biased region" description="Gly residues" evidence="1">
    <location>
        <begin position="126"/>
        <end position="136"/>
    </location>
</feature>
<comment type="caution">
    <text evidence="2">The sequence shown here is derived from an EMBL/GenBank/DDBJ whole genome shotgun (WGS) entry which is preliminary data.</text>
</comment>